<sequence>MGVWTLFTVRASNINGSGLGVALITPSGETLRQAIRIGSLTNNEAEYEALVAGLELARGLDSKVIKIKCDSQLVVNQVYGIFDTKEERMKQYLNKVQVLHARFREWSIVNILREENVEADALANLGSSTKMKGSDSGTLVQFLHSVLDVDGYCELYRRLFQGPLARCLGDSKEDYVKREVHEGVYGNHSGANSCLLKNIREGEVIDFIWDHIVSRFGIPKEIACDNGPQFVGSKVSKFLEGLNIKRITSSPYHPSINGQVESTNKVTLQNLKKKLEDAKVKWPDEILVVLWAYWTTAKSSIGETLFSFVYGLEALIPVEVGEPTLRFSRANEEANNEVLLVKLDLLEEHRNMTYVRMVAQKQRMKRYYNRRVNLHYFKVRDLVLRRVTQSTRDINAGKMGSTWEGPYQVSAITGKGSYELKN</sequence>
<name>A0AC58SBV9_TOBAC</name>
<evidence type="ECO:0000313" key="1">
    <source>
        <dbReference type="Proteomes" id="UP000790787"/>
    </source>
</evidence>
<accession>A0AC58SBV9</accession>
<protein>
    <submittedName>
        <fullName evidence="2">Uncharacterized protein LOC142166844</fullName>
    </submittedName>
</protein>
<gene>
    <name evidence="2" type="primary">LOC142166844</name>
</gene>
<reference evidence="1" key="1">
    <citation type="journal article" date="2014" name="Nat. Commun.">
        <title>The tobacco genome sequence and its comparison with those of tomato and potato.</title>
        <authorList>
            <person name="Sierro N."/>
            <person name="Battey J.N."/>
            <person name="Ouadi S."/>
            <person name="Bakaher N."/>
            <person name="Bovet L."/>
            <person name="Willig A."/>
            <person name="Goepfert S."/>
            <person name="Peitsch M.C."/>
            <person name="Ivanov N.V."/>
        </authorList>
    </citation>
    <scope>NUCLEOTIDE SEQUENCE [LARGE SCALE GENOMIC DNA]</scope>
</reference>
<proteinExistence type="predicted"/>
<dbReference type="Proteomes" id="UP000790787">
    <property type="component" value="Chromosome 2"/>
</dbReference>
<organism evidence="1 2">
    <name type="scientific">Nicotiana tabacum</name>
    <name type="common">Common tobacco</name>
    <dbReference type="NCBI Taxonomy" id="4097"/>
    <lineage>
        <taxon>Eukaryota</taxon>
        <taxon>Viridiplantae</taxon>
        <taxon>Streptophyta</taxon>
        <taxon>Embryophyta</taxon>
        <taxon>Tracheophyta</taxon>
        <taxon>Spermatophyta</taxon>
        <taxon>Magnoliopsida</taxon>
        <taxon>eudicotyledons</taxon>
        <taxon>Gunneridae</taxon>
        <taxon>Pentapetalae</taxon>
        <taxon>asterids</taxon>
        <taxon>lamiids</taxon>
        <taxon>Solanales</taxon>
        <taxon>Solanaceae</taxon>
        <taxon>Nicotianoideae</taxon>
        <taxon>Nicotianeae</taxon>
        <taxon>Nicotiana</taxon>
    </lineage>
</organism>
<reference evidence="2" key="2">
    <citation type="submission" date="2025-08" db="UniProtKB">
        <authorList>
            <consortium name="RefSeq"/>
        </authorList>
    </citation>
    <scope>IDENTIFICATION</scope>
    <source>
        <tissue evidence="2">Leaf</tissue>
    </source>
</reference>
<keyword evidence="1" id="KW-1185">Reference proteome</keyword>
<dbReference type="RefSeq" id="XP_075082457.1">
    <property type="nucleotide sequence ID" value="XM_075226356.1"/>
</dbReference>
<evidence type="ECO:0000313" key="2">
    <source>
        <dbReference type="RefSeq" id="XP_075082457.1"/>
    </source>
</evidence>